<evidence type="ECO:0000259" key="3">
    <source>
        <dbReference type="Pfam" id="PF01408"/>
    </source>
</evidence>
<dbReference type="AlphaFoldDB" id="A0A7W7EYI4"/>
<name>A0A7W7EYI4_9SPHN</name>
<dbReference type="SUPFAM" id="SSF55347">
    <property type="entry name" value="Glyceraldehyde-3-phosphate dehydrogenase-like, C-terminal domain"/>
    <property type="match status" value="1"/>
</dbReference>
<evidence type="ECO:0000259" key="4">
    <source>
        <dbReference type="Pfam" id="PF22725"/>
    </source>
</evidence>
<dbReference type="PROSITE" id="PS51318">
    <property type="entry name" value="TAT"/>
    <property type="match status" value="1"/>
</dbReference>
<dbReference type="InterPro" id="IPR050984">
    <property type="entry name" value="Gfo/Idh/MocA_domain"/>
</dbReference>
<dbReference type="GO" id="GO:0000166">
    <property type="term" value="F:nucleotide binding"/>
    <property type="evidence" value="ECO:0007669"/>
    <property type="project" value="InterPro"/>
</dbReference>
<dbReference type="Pfam" id="PF01408">
    <property type="entry name" value="GFO_IDH_MocA"/>
    <property type="match status" value="1"/>
</dbReference>
<organism evidence="5 6">
    <name type="scientific">Sphingomonas abaci</name>
    <dbReference type="NCBI Taxonomy" id="237611"/>
    <lineage>
        <taxon>Bacteria</taxon>
        <taxon>Pseudomonadati</taxon>
        <taxon>Pseudomonadota</taxon>
        <taxon>Alphaproteobacteria</taxon>
        <taxon>Sphingomonadales</taxon>
        <taxon>Sphingomonadaceae</taxon>
        <taxon>Sphingomonas</taxon>
    </lineage>
</organism>
<dbReference type="InterPro" id="IPR036291">
    <property type="entry name" value="NAD(P)-bd_dom_sf"/>
</dbReference>
<evidence type="ECO:0000256" key="1">
    <source>
        <dbReference type="ARBA" id="ARBA00010928"/>
    </source>
</evidence>
<feature type="domain" description="Gfo/Idh/MocA-like oxidoreductase N-terminal" evidence="3">
    <location>
        <begin position="75"/>
        <end position="198"/>
    </location>
</feature>
<evidence type="ECO:0000256" key="2">
    <source>
        <dbReference type="ARBA" id="ARBA00023002"/>
    </source>
</evidence>
<sequence length="429" mass="47039">MPDPIDRRVMLKMGGAAAGLVLSARAADAQQLPPPSDVDRGRVENGKVVFPEWRGDADPKSAPPPAPMPPEQRVGFAIVALGRLSLEEILPAFAECQKAKVTALVSGSPEKLRTVAAQYGIGPDHCYDYADFDRIRDDPSVKAVYIVLPNGMHREYTERAARAGKHVLCEKPMATSAKDARAMVAACDTAGVKLMIAYRIQYEPYNQRARRFVQDGTFGRLVAASMTNTQTVAPDGAKQWRHKRVQSGGGSLPDIGLYCINTARFLTAQEPVEVVAHQYSPPGDPRYAEVEETVAFTLRFPGETFVQCLTSYGARDNKAQTLNFARATLEMPKAYQYRGQQMYIAQNQGELDERQQVNIPPKNQFAAEIDHMADCILADRKPRTPGEEGVQDHVIMEAIYESARTGKPVKLAAVPGKDAFRGPMPPAQA</sequence>
<comment type="similarity">
    <text evidence="1">Belongs to the Gfo/Idh/MocA family.</text>
</comment>
<gene>
    <name evidence="5" type="ORF">GGQ96_000521</name>
</gene>
<dbReference type="InterPro" id="IPR055170">
    <property type="entry name" value="GFO_IDH_MocA-like_dom"/>
</dbReference>
<evidence type="ECO:0000313" key="5">
    <source>
        <dbReference type="EMBL" id="MBB4616415.1"/>
    </source>
</evidence>
<dbReference type="Gene3D" id="3.40.50.720">
    <property type="entry name" value="NAD(P)-binding Rossmann-like Domain"/>
    <property type="match status" value="1"/>
</dbReference>
<protein>
    <submittedName>
        <fullName evidence="5">Putative dehydrogenase</fullName>
    </submittedName>
</protein>
<dbReference type="InterPro" id="IPR008354">
    <property type="entry name" value="Glc-Fru_OxRdtase_bac"/>
</dbReference>
<reference evidence="5 6" key="1">
    <citation type="submission" date="2020-08" db="EMBL/GenBank/DDBJ databases">
        <title>Genomic Encyclopedia of Type Strains, Phase IV (KMG-IV): sequencing the most valuable type-strain genomes for metagenomic binning, comparative biology and taxonomic classification.</title>
        <authorList>
            <person name="Goeker M."/>
        </authorList>
    </citation>
    <scope>NUCLEOTIDE SEQUENCE [LARGE SCALE GENOMIC DNA]</scope>
    <source>
        <strain evidence="5 6">DSM 15867</strain>
    </source>
</reference>
<dbReference type="RefSeq" id="WP_184111234.1">
    <property type="nucleotide sequence ID" value="NZ_JACHNY010000001.1"/>
</dbReference>
<keyword evidence="6" id="KW-1185">Reference proteome</keyword>
<dbReference type="PANTHER" id="PTHR22604:SF105">
    <property type="entry name" value="TRANS-1,2-DIHYDROBENZENE-1,2-DIOL DEHYDROGENASE"/>
    <property type="match status" value="1"/>
</dbReference>
<keyword evidence="2" id="KW-0560">Oxidoreductase</keyword>
<dbReference type="EMBL" id="JACHNY010000001">
    <property type="protein sequence ID" value="MBB4616415.1"/>
    <property type="molecule type" value="Genomic_DNA"/>
</dbReference>
<dbReference type="PANTHER" id="PTHR22604">
    <property type="entry name" value="OXIDOREDUCTASES"/>
    <property type="match status" value="1"/>
</dbReference>
<evidence type="ECO:0000313" key="6">
    <source>
        <dbReference type="Proteomes" id="UP000574769"/>
    </source>
</evidence>
<dbReference type="Proteomes" id="UP000574769">
    <property type="component" value="Unassembled WGS sequence"/>
</dbReference>
<proteinExistence type="inferred from homology"/>
<dbReference type="SUPFAM" id="SSF51735">
    <property type="entry name" value="NAD(P)-binding Rossmann-fold domains"/>
    <property type="match status" value="1"/>
</dbReference>
<dbReference type="Gene3D" id="3.30.360.10">
    <property type="entry name" value="Dihydrodipicolinate Reductase, domain 2"/>
    <property type="match status" value="1"/>
</dbReference>
<dbReference type="Pfam" id="PF22725">
    <property type="entry name" value="GFO_IDH_MocA_C3"/>
    <property type="match status" value="1"/>
</dbReference>
<accession>A0A7W7EYI4</accession>
<comment type="caution">
    <text evidence="5">The sequence shown here is derived from an EMBL/GenBank/DDBJ whole genome shotgun (WGS) entry which is preliminary data.</text>
</comment>
<dbReference type="InterPro" id="IPR000683">
    <property type="entry name" value="Gfo/Idh/MocA-like_OxRdtase_N"/>
</dbReference>
<dbReference type="GO" id="GO:0016491">
    <property type="term" value="F:oxidoreductase activity"/>
    <property type="evidence" value="ECO:0007669"/>
    <property type="project" value="UniProtKB-KW"/>
</dbReference>
<feature type="domain" description="GFO/IDH/MocA-like oxidoreductase" evidence="4">
    <location>
        <begin position="207"/>
        <end position="322"/>
    </location>
</feature>
<dbReference type="PRINTS" id="PR01775">
    <property type="entry name" value="GLFROXRDTASE"/>
</dbReference>
<dbReference type="InterPro" id="IPR006311">
    <property type="entry name" value="TAT_signal"/>
</dbReference>